<evidence type="ECO:0000313" key="2">
    <source>
        <dbReference type="Proteomes" id="UP000826014"/>
    </source>
</evidence>
<accession>A0ABX8V1T3</accession>
<sequence>MIVFIKPLEVIMARSYPSDISRNQFSKVHLILESTRKKTRPRIVDLYWFRFNRIEKYRINDKFQVVDLNPIKLAV</sequence>
<dbReference type="Proteomes" id="UP000826014">
    <property type="component" value="Chromosome"/>
</dbReference>
<gene>
    <name evidence="1" type="ORF">RHABOEDO_000637</name>
</gene>
<dbReference type="EMBL" id="CP075587">
    <property type="protein sequence ID" value="QYF48472.1"/>
    <property type="molecule type" value="Genomic_DNA"/>
</dbReference>
<proteinExistence type="predicted"/>
<evidence type="ECO:0000313" key="1">
    <source>
        <dbReference type="EMBL" id="QYF48472.1"/>
    </source>
</evidence>
<reference evidence="1 2" key="1">
    <citation type="journal article" date="2022" name="bioRxiv">
        <title>Ecology and evolution of chlamydial symbionts of arthropods.</title>
        <authorList>
            <person name="Halter T."/>
            <person name="Koestlbacher S."/>
            <person name="Collingro A."/>
            <person name="Sixt B.S."/>
            <person name="Toenshoff E.R."/>
            <person name="Hendrickx F."/>
            <person name="Kostanjsek R."/>
            <person name="Horn M."/>
        </authorList>
    </citation>
    <scope>NUCLEOTIDE SEQUENCE [LARGE SCALE GENOMIC DNA]</scope>
    <source>
        <strain evidence="1">W744xW776</strain>
    </source>
</reference>
<protein>
    <submittedName>
        <fullName evidence="1">Uncharacterized protein</fullName>
    </submittedName>
</protein>
<name>A0ABX8V1T3_9BACT</name>
<organism evidence="1 2">
    <name type="scientific">Candidatus Rhabdochlamydia oedothoracis</name>
    <dbReference type="NCBI Taxonomy" id="2720720"/>
    <lineage>
        <taxon>Bacteria</taxon>
        <taxon>Pseudomonadati</taxon>
        <taxon>Chlamydiota</taxon>
        <taxon>Chlamydiia</taxon>
        <taxon>Parachlamydiales</taxon>
        <taxon>Candidatus Rhabdochlamydiaceae</taxon>
        <taxon>Candidatus Rhabdochlamydia</taxon>
    </lineage>
</organism>
<keyword evidence="2" id="KW-1185">Reference proteome</keyword>